<evidence type="ECO:0000313" key="3">
    <source>
        <dbReference type="Proteomes" id="UP000550707"/>
    </source>
</evidence>
<comment type="caution">
    <text evidence="2">The sequence shown here is derived from an EMBL/GenBank/DDBJ whole genome shotgun (WGS) entry which is preliminary data.</text>
</comment>
<dbReference type="EMBL" id="JACASF010000014">
    <property type="protein sequence ID" value="KAF6433717.1"/>
    <property type="molecule type" value="Genomic_DNA"/>
</dbReference>
<evidence type="ECO:0000313" key="2">
    <source>
        <dbReference type="EMBL" id="KAF6433717.1"/>
    </source>
</evidence>
<name>A0A7J8EDY6_MOLMO</name>
<feature type="region of interest" description="Disordered" evidence="1">
    <location>
        <begin position="1"/>
        <end position="63"/>
    </location>
</feature>
<sequence>MCEPEVRPQGCQGPVLSQAPCLPSRPEPGQGRASPALQPGPTYPRERWRTIPPPTRVPATRAARVSITETKPWLKDGVSTPITQTLTTWTVSSLSDSASAGWALGPPSPLVTYPTVPSSGTSARRHHPAAPYRTYASSLVCA</sequence>
<dbReference type="Proteomes" id="UP000550707">
    <property type="component" value="Unassembled WGS sequence"/>
</dbReference>
<keyword evidence="3" id="KW-1185">Reference proteome</keyword>
<protein>
    <submittedName>
        <fullName evidence="2">Uncharacterized protein</fullName>
    </submittedName>
</protein>
<accession>A0A7J8EDY6</accession>
<reference evidence="2 3" key="1">
    <citation type="journal article" date="2020" name="Nature">
        <title>Six reference-quality genomes reveal evolution of bat adaptations.</title>
        <authorList>
            <person name="Jebb D."/>
            <person name="Huang Z."/>
            <person name="Pippel M."/>
            <person name="Hughes G.M."/>
            <person name="Lavrichenko K."/>
            <person name="Devanna P."/>
            <person name="Winkler S."/>
            <person name="Jermiin L.S."/>
            <person name="Skirmuntt E.C."/>
            <person name="Katzourakis A."/>
            <person name="Burkitt-Gray L."/>
            <person name="Ray D.A."/>
            <person name="Sullivan K.A.M."/>
            <person name="Roscito J.G."/>
            <person name="Kirilenko B.M."/>
            <person name="Davalos L.M."/>
            <person name="Corthals A.P."/>
            <person name="Power M.L."/>
            <person name="Jones G."/>
            <person name="Ransome R.D."/>
            <person name="Dechmann D.K.N."/>
            <person name="Locatelli A.G."/>
            <person name="Puechmaille S.J."/>
            <person name="Fedrigo O."/>
            <person name="Jarvis E.D."/>
            <person name="Hiller M."/>
            <person name="Vernes S.C."/>
            <person name="Myers E.W."/>
            <person name="Teeling E.C."/>
        </authorList>
    </citation>
    <scope>NUCLEOTIDE SEQUENCE [LARGE SCALE GENOMIC DNA]</scope>
    <source>
        <strain evidence="2">MMolMol1</strain>
        <tissue evidence="2">Muscle</tissue>
    </source>
</reference>
<gene>
    <name evidence="2" type="ORF">HJG59_008804</name>
</gene>
<dbReference type="InParanoid" id="A0A7J8EDY6"/>
<dbReference type="AlphaFoldDB" id="A0A7J8EDY6"/>
<evidence type="ECO:0000256" key="1">
    <source>
        <dbReference type="SAM" id="MobiDB-lite"/>
    </source>
</evidence>
<proteinExistence type="predicted"/>
<organism evidence="2 3">
    <name type="scientific">Molossus molossus</name>
    <name type="common">Pallas' mastiff bat</name>
    <name type="synonym">Vespertilio molossus</name>
    <dbReference type="NCBI Taxonomy" id="27622"/>
    <lineage>
        <taxon>Eukaryota</taxon>
        <taxon>Metazoa</taxon>
        <taxon>Chordata</taxon>
        <taxon>Craniata</taxon>
        <taxon>Vertebrata</taxon>
        <taxon>Euteleostomi</taxon>
        <taxon>Mammalia</taxon>
        <taxon>Eutheria</taxon>
        <taxon>Laurasiatheria</taxon>
        <taxon>Chiroptera</taxon>
        <taxon>Yangochiroptera</taxon>
        <taxon>Molossidae</taxon>
        <taxon>Molossus</taxon>
    </lineage>
</organism>